<accession>A0ACB9W039</accession>
<protein>
    <submittedName>
        <fullName evidence="1">Uncharacterized protein</fullName>
    </submittedName>
</protein>
<proteinExistence type="predicted"/>
<reference evidence="1" key="1">
    <citation type="submission" date="2022-05" db="EMBL/GenBank/DDBJ databases">
        <title>Chromosome-level genome of Chaenocephalus aceratus.</title>
        <authorList>
            <person name="Park H."/>
        </authorList>
    </citation>
    <scope>NUCLEOTIDE SEQUENCE</scope>
    <source>
        <strain evidence="1">KU_202001</strain>
    </source>
</reference>
<evidence type="ECO:0000313" key="2">
    <source>
        <dbReference type="Proteomes" id="UP001057452"/>
    </source>
</evidence>
<gene>
    <name evidence="1" type="ORF">KUCAC02_010384</name>
</gene>
<dbReference type="Proteomes" id="UP001057452">
    <property type="component" value="Chromosome 21"/>
</dbReference>
<name>A0ACB9W039_CHAAC</name>
<dbReference type="EMBL" id="CM043805">
    <property type="protein sequence ID" value="KAI4805787.1"/>
    <property type="molecule type" value="Genomic_DNA"/>
</dbReference>
<comment type="caution">
    <text evidence="1">The sequence shown here is derived from an EMBL/GenBank/DDBJ whole genome shotgun (WGS) entry which is preliminary data.</text>
</comment>
<evidence type="ECO:0000313" key="1">
    <source>
        <dbReference type="EMBL" id="KAI4805787.1"/>
    </source>
</evidence>
<sequence>MSNASAAQQGATILQYAQTSDGQQDSGSSNQVVVQAASGDMQAYQFRTAPTSTIAPGVVMASSPALPIQGATVEVTRKRVVRLMKNREAARECRRKKKEYVKLYLLYCHKSE</sequence>
<organism evidence="1 2">
    <name type="scientific">Chaenocephalus aceratus</name>
    <name type="common">Blackfin icefish</name>
    <name type="synonym">Chaenichthys aceratus</name>
    <dbReference type="NCBI Taxonomy" id="36190"/>
    <lineage>
        <taxon>Eukaryota</taxon>
        <taxon>Metazoa</taxon>
        <taxon>Chordata</taxon>
        <taxon>Craniata</taxon>
        <taxon>Vertebrata</taxon>
        <taxon>Euteleostomi</taxon>
        <taxon>Actinopterygii</taxon>
        <taxon>Neopterygii</taxon>
        <taxon>Teleostei</taxon>
        <taxon>Neoteleostei</taxon>
        <taxon>Acanthomorphata</taxon>
        <taxon>Eupercaria</taxon>
        <taxon>Perciformes</taxon>
        <taxon>Notothenioidei</taxon>
        <taxon>Channichthyidae</taxon>
        <taxon>Chaenocephalus</taxon>
    </lineage>
</organism>
<keyword evidence="2" id="KW-1185">Reference proteome</keyword>